<evidence type="ECO:0000313" key="2">
    <source>
        <dbReference type="EMBL" id="MFD2591959.1"/>
    </source>
</evidence>
<evidence type="ECO:0000313" key="3">
    <source>
        <dbReference type="Proteomes" id="UP001597459"/>
    </source>
</evidence>
<reference evidence="3" key="1">
    <citation type="journal article" date="2019" name="Int. J. Syst. Evol. Microbiol.">
        <title>The Global Catalogue of Microorganisms (GCM) 10K type strain sequencing project: providing services to taxonomists for standard genome sequencing and annotation.</title>
        <authorList>
            <consortium name="The Broad Institute Genomics Platform"/>
            <consortium name="The Broad Institute Genome Sequencing Center for Infectious Disease"/>
            <person name="Wu L."/>
            <person name="Ma J."/>
        </authorList>
    </citation>
    <scope>NUCLEOTIDE SEQUENCE [LARGE SCALE GENOMIC DNA]</scope>
    <source>
        <strain evidence="3">KCTC 42423</strain>
    </source>
</reference>
<keyword evidence="3" id="KW-1185">Reference proteome</keyword>
<comment type="caution">
    <text evidence="2">The sequence shown here is derived from an EMBL/GenBank/DDBJ whole genome shotgun (WGS) entry which is preliminary data.</text>
</comment>
<feature type="domain" description="Peptidase C1A papain C-terminal" evidence="1">
    <location>
        <begin position="206"/>
        <end position="280"/>
    </location>
</feature>
<protein>
    <submittedName>
        <fullName evidence="2">C1 family peptidase</fullName>
    </submittedName>
</protein>
<gene>
    <name evidence="2" type="ORF">ACFSTE_14065</name>
</gene>
<dbReference type="InterPro" id="IPR000668">
    <property type="entry name" value="Peptidase_C1A_C"/>
</dbReference>
<dbReference type="RefSeq" id="WP_378258640.1">
    <property type="nucleotide sequence ID" value="NZ_JBHSJV010000001.1"/>
</dbReference>
<dbReference type="EMBL" id="JBHULX010000027">
    <property type="protein sequence ID" value="MFD2591959.1"/>
    <property type="molecule type" value="Genomic_DNA"/>
</dbReference>
<organism evidence="2 3">
    <name type="scientific">Aquimarina hainanensis</name>
    <dbReference type="NCBI Taxonomy" id="1578017"/>
    <lineage>
        <taxon>Bacteria</taxon>
        <taxon>Pseudomonadati</taxon>
        <taxon>Bacteroidota</taxon>
        <taxon>Flavobacteriia</taxon>
        <taxon>Flavobacteriales</taxon>
        <taxon>Flavobacteriaceae</taxon>
        <taxon>Aquimarina</taxon>
    </lineage>
</organism>
<dbReference type="Proteomes" id="UP001597459">
    <property type="component" value="Unassembled WGS sequence"/>
</dbReference>
<dbReference type="Gene3D" id="3.90.70.10">
    <property type="entry name" value="Cysteine proteinases"/>
    <property type="match status" value="1"/>
</dbReference>
<dbReference type="InterPro" id="IPR038765">
    <property type="entry name" value="Papain-like_cys_pep_sf"/>
</dbReference>
<proteinExistence type="predicted"/>
<dbReference type="Pfam" id="PF00112">
    <property type="entry name" value="Peptidase_C1"/>
    <property type="match status" value="1"/>
</dbReference>
<evidence type="ECO:0000259" key="1">
    <source>
        <dbReference type="Pfam" id="PF00112"/>
    </source>
</evidence>
<sequence>MRNKFTIVLFLWLLIPCIVLGQYQVAYQEVSKEIKPIKNIPCEFSWKAVHTESGMRNFTTPQREQPFQGPCLSYAFNAAIETMYMIEYNETVSLSLSDAYLDMKVFDEDMAVYKTVLESGFKVPEKIPGHYEYTLSDFFPGVDSWFDPVYNNFRTKALNCINEERNFVIAAIDEPPTTYEILDTCGEPVTDFDYLTVSDVIALPFSQVPTVDHLKNIIMTQGPVVLKVTNEETDSGYVLQKFKEYSTSEMTAVSYHAYTLIGWENQTDTTTKWLMKDSWFSGEAKIVDDEDFIELLSSGTIALYRVENIEKNNAASGVSPFVVDTALQCVPVSPLFTLWSVGVHLDYIWIGGKMYSKFFVHSNLPADEWEWEVITPAYTTSEIHGEMMSSLLVSPHENGSVTVRVKARKDDVWTPWKYKTVYLNNGVSGGMH</sequence>
<name>A0ABW5NAQ1_9FLAO</name>
<accession>A0ABW5NAQ1</accession>
<dbReference type="SUPFAM" id="SSF54001">
    <property type="entry name" value="Cysteine proteinases"/>
    <property type="match status" value="1"/>
</dbReference>